<name>A0A061FPQ9_THECC</name>
<proteinExistence type="predicted"/>
<dbReference type="Gramene" id="EOY19056">
    <property type="protein sequence ID" value="EOY19056"/>
    <property type="gene ID" value="TCM_043721"/>
</dbReference>
<evidence type="ECO:0000256" key="1">
    <source>
        <dbReference type="SAM" id="MobiDB-lite"/>
    </source>
</evidence>
<dbReference type="PANTHER" id="PTHR31286">
    <property type="entry name" value="GLYCINE-RICH CELL WALL STRUCTURAL PROTEIN 1.8-LIKE"/>
    <property type="match status" value="1"/>
</dbReference>
<dbReference type="InterPro" id="IPR040256">
    <property type="entry name" value="At4g02000-like"/>
</dbReference>
<dbReference type="InParanoid" id="A0A061FPQ9"/>
<evidence type="ECO:0000313" key="3">
    <source>
        <dbReference type="EMBL" id="EOY19056.1"/>
    </source>
</evidence>
<feature type="region of interest" description="Disordered" evidence="1">
    <location>
        <begin position="185"/>
        <end position="216"/>
    </location>
</feature>
<evidence type="ECO:0000259" key="2">
    <source>
        <dbReference type="Pfam" id="PF14111"/>
    </source>
</evidence>
<feature type="compositionally biased region" description="Basic and acidic residues" evidence="1">
    <location>
        <begin position="304"/>
        <end position="315"/>
    </location>
</feature>
<dbReference type="HOGENOM" id="CLU_772549_0_0_1"/>
<dbReference type="Proteomes" id="UP000026915">
    <property type="component" value="Chromosome 10"/>
</dbReference>
<gene>
    <name evidence="3" type="ORF">TCM_043721</name>
</gene>
<sequence length="359" mass="40938">MTVEGTLLLIFHASTCIVNKWMNYKHILIHLSNEQDFNRIWTKQTWFIANQKMRVFKWTPEFETEKEPSTVPVWISFPNLKAHLFEKSALLLIAKAIGNPLWIDEATANGTRPSVARVCIEYDCLKLPVDSVWIVVSKRGSKDMLGGYLQKVEFSPMSEYCNHCCHVGHSVSECLIVGTKSTTHKQGGKTAFESSHGRTHNNALSDQKDTEERTTMDGRENVALVEKKKTRSRRYLRNLIYGGKRFAVLESVEEDENQEQDQMEKHGITEDMNNILAKEKTSLGRSVDVGKRKESDTGETYELEDGRRLSCEDPNTKQQLQCKIGKGKERHVEKEIANAGNVSCHLTGHGDRRSGNRRR</sequence>
<dbReference type="EMBL" id="CM001888">
    <property type="protein sequence ID" value="EOY19056.1"/>
    <property type="molecule type" value="Genomic_DNA"/>
</dbReference>
<dbReference type="AlphaFoldDB" id="A0A061FPQ9"/>
<feature type="region of interest" description="Disordered" evidence="1">
    <location>
        <begin position="281"/>
        <end position="317"/>
    </location>
</feature>
<dbReference type="PANTHER" id="PTHR31286:SF179">
    <property type="entry name" value="RNASE H TYPE-1 DOMAIN-CONTAINING PROTEIN"/>
    <property type="match status" value="1"/>
</dbReference>
<evidence type="ECO:0000313" key="4">
    <source>
        <dbReference type="Proteomes" id="UP000026915"/>
    </source>
</evidence>
<accession>A0A061FPQ9</accession>
<reference evidence="3 4" key="1">
    <citation type="journal article" date="2013" name="Genome Biol.">
        <title>The genome sequence of the most widely cultivated cacao type and its use to identify candidate genes regulating pod color.</title>
        <authorList>
            <person name="Motamayor J.C."/>
            <person name="Mockaitis K."/>
            <person name="Schmutz J."/>
            <person name="Haiminen N."/>
            <person name="Iii D.L."/>
            <person name="Cornejo O."/>
            <person name="Findley S.D."/>
            <person name="Zheng P."/>
            <person name="Utro F."/>
            <person name="Royaert S."/>
            <person name="Saski C."/>
            <person name="Jenkins J."/>
            <person name="Podicheti R."/>
            <person name="Zhao M."/>
            <person name="Scheffler B.E."/>
            <person name="Stack J.C."/>
            <person name="Feltus F.A."/>
            <person name="Mustiga G.M."/>
            <person name="Amores F."/>
            <person name="Phillips W."/>
            <person name="Marelli J.P."/>
            <person name="May G.D."/>
            <person name="Shapiro H."/>
            <person name="Ma J."/>
            <person name="Bustamante C.D."/>
            <person name="Schnell R.J."/>
            <person name="Main D."/>
            <person name="Gilbert D."/>
            <person name="Parida L."/>
            <person name="Kuhn D.N."/>
        </authorList>
    </citation>
    <scope>NUCLEOTIDE SEQUENCE [LARGE SCALE GENOMIC DNA]</scope>
    <source>
        <strain evidence="4">cv. Matina 1-6</strain>
    </source>
</reference>
<dbReference type="InterPro" id="IPR025558">
    <property type="entry name" value="DUF4283"/>
</dbReference>
<dbReference type="eggNOG" id="KOG1075">
    <property type="taxonomic scope" value="Eukaryota"/>
</dbReference>
<feature type="compositionally biased region" description="Basic and acidic residues" evidence="1">
    <location>
        <begin position="281"/>
        <end position="296"/>
    </location>
</feature>
<protein>
    <recommendedName>
        <fullName evidence="2">DUF4283 domain-containing protein</fullName>
    </recommendedName>
</protein>
<organism evidence="3 4">
    <name type="scientific">Theobroma cacao</name>
    <name type="common">Cacao</name>
    <name type="synonym">Cocoa</name>
    <dbReference type="NCBI Taxonomy" id="3641"/>
    <lineage>
        <taxon>Eukaryota</taxon>
        <taxon>Viridiplantae</taxon>
        <taxon>Streptophyta</taxon>
        <taxon>Embryophyta</taxon>
        <taxon>Tracheophyta</taxon>
        <taxon>Spermatophyta</taxon>
        <taxon>Magnoliopsida</taxon>
        <taxon>eudicotyledons</taxon>
        <taxon>Gunneridae</taxon>
        <taxon>Pentapetalae</taxon>
        <taxon>rosids</taxon>
        <taxon>malvids</taxon>
        <taxon>Malvales</taxon>
        <taxon>Malvaceae</taxon>
        <taxon>Byttnerioideae</taxon>
        <taxon>Theobroma</taxon>
    </lineage>
</organism>
<feature type="domain" description="DUF4283" evidence="2">
    <location>
        <begin position="22"/>
        <end position="65"/>
    </location>
</feature>
<keyword evidence="4" id="KW-1185">Reference proteome</keyword>
<feature type="compositionally biased region" description="Basic and acidic residues" evidence="1">
    <location>
        <begin position="206"/>
        <end position="216"/>
    </location>
</feature>
<dbReference type="Pfam" id="PF14111">
    <property type="entry name" value="DUF4283"/>
    <property type="match status" value="1"/>
</dbReference>